<organism evidence="2">
    <name type="scientific">marine metagenome</name>
    <dbReference type="NCBI Taxonomy" id="408172"/>
    <lineage>
        <taxon>unclassified sequences</taxon>
        <taxon>metagenomes</taxon>
        <taxon>ecological metagenomes</taxon>
    </lineage>
</organism>
<sequence length="267" mass="29699">MSNRRSFVTGWRDFDTERRASVDSTPPTAHHGFTTHTRESTTMSESDRQALHQKLESLCDDLEVRRIEADDIVELLSDGEDPAWVAEQALEEEGEGRQQLQKVLTELAPLVYTAPEPDEEEDEEPAEATAGEQVPPEEVAEDPADLQAQLAELRDALPPGVDPAQLEQLLSSERGQLMADFGAFCQERGYDGQPDGGDMDDELQALHDEWLQTPREPLDGKRPAQILDGGRLFPEKVVTFKRDDPKVGRNDPCPCGSGKKYKKCCGK</sequence>
<feature type="region of interest" description="Disordered" evidence="1">
    <location>
        <begin position="111"/>
        <end position="144"/>
    </location>
</feature>
<feature type="region of interest" description="Disordered" evidence="1">
    <location>
        <begin position="17"/>
        <end position="49"/>
    </location>
</feature>
<gene>
    <name evidence="2" type="ORF">METZ01_LOCUS219887</name>
</gene>
<dbReference type="PANTHER" id="PTHR33747:SF1">
    <property type="entry name" value="ADENYLATE CYCLASE-ASSOCIATED CAP C-TERMINAL DOMAIN-CONTAINING PROTEIN"/>
    <property type="match status" value="1"/>
</dbReference>
<dbReference type="SUPFAM" id="SSF103642">
    <property type="entry name" value="Sec-C motif"/>
    <property type="match status" value="1"/>
</dbReference>
<dbReference type="AlphaFoldDB" id="A0A382FXM8"/>
<dbReference type="InterPro" id="IPR004027">
    <property type="entry name" value="SEC_C_motif"/>
</dbReference>
<reference evidence="2" key="1">
    <citation type="submission" date="2018-05" db="EMBL/GenBank/DDBJ databases">
        <authorList>
            <person name="Lanie J.A."/>
            <person name="Ng W.-L."/>
            <person name="Kazmierczak K.M."/>
            <person name="Andrzejewski T.M."/>
            <person name="Davidsen T.M."/>
            <person name="Wayne K.J."/>
            <person name="Tettelin H."/>
            <person name="Glass J.I."/>
            <person name="Rusch D."/>
            <person name="Podicherti R."/>
            <person name="Tsui H.-C.T."/>
            <person name="Winkler M.E."/>
        </authorList>
    </citation>
    <scope>NUCLEOTIDE SEQUENCE</scope>
</reference>
<dbReference type="PANTHER" id="PTHR33747">
    <property type="entry name" value="UPF0225 PROTEIN SCO1677"/>
    <property type="match status" value="1"/>
</dbReference>
<dbReference type="Pfam" id="PF02810">
    <property type="entry name" value="SEC-C"/>
    <property type="match status" value="1"/>
</dbReference>
<feature type="region of interest" description="Disordered" evidence="1">
    <location>
        <begin position="243"/>
        <end position="267"/>
    </location>
</feature>
<evidence type="ECO:0008006" key="3">
    <source>
        <dbReference type="Google" id="ProtNLM"/>
    </source>
</evidence>
<evidence type="ECO:0000313" key="2">
    <source>
        <dbReference type="EMBL" id="SVB67033.1"/>
    </source>
</evidence>
<feature type="compositionally biased region" description="Acidic residues" evidence="1">
    <location>
        <begin position="116"/>
        <end position="126"/>
    </location>
</feature>
<dbReference type="Gene3D" id="3.10.450.50">
    <property type="match status" value="1"/>
</dbReference>
<proteinExistence type="predicted"/>
<evidence type="ECO:0000256" key="1">
    <source>
        <dbReference type="SAM" id="MobiDB-lite"/>
    </source>
</evidence>
<dbReference type="EMBL" id="UINC01052103">
    <property type="protein sequence ID" value="SVB67033.1"/>
    <property type="molecule type" value="Genomic_DNA"/>
</dbReference>
<protein>
    <recommendedName>
        <fullName evidence="3">Zinc chelation protein SecC</fullName>
    </recommendedName>
</protein>
<accession>A0A382FXM8</accession>
<name>A0A382FXM8_9ZZZZ</name>